<organism evidence="1 2">
    <name type="scientific">Lyngbya aestuarii BL J</name>
    <dbReference type="NCBI Taxonomy" id="1348334"/>
    <lineage>
        <taxon>Bacteria</taxon>
        <taxon>Bacillati</taxon>
        <taxon>Cyanobacteriota</taxon>
        <taxon>Cyanophyceae</taxon>
        <taxon>Oscillatoriophycideae</taxon>
        <taxon>Oscillatoriales</taxon>
        <taxon>Microcoleaceae</taxon>
        <taxon>Lyngbya</taxon>
    </lineage>
</organism>
<comment type="caution">
    <text evidence="1">The sequence shown here is derived from an EMBL/GenBank/DDBJ whole genome shotgun (WGS) entry which is preliminary data.</text>
</comment>
<keyword evidence="2" id="KW-1185">Reference proteome</keyword>
<reference evidence="1 2" key="1">
    <citation type="journal article" date="2013" name="Front. Microbiol.">
        <title>Comparative genomic analyses of the cyanobacterium, Lyngbya aestuarii BL J, a powerful hydrogen producer.</title>
        <authorList>
            <person name="Kothari A."/>
            <person name="Vaughn M."/>
            <person name="Garcia-Pichel F."/>
        </authorList>
    </citation>
    <scope>NUCLEOTIDE SEQUENCE [LARGE SCALE GENOMIC DNA]</scope>
    <source>
        <strain evidence="1 2">BL J</strain>
    </source>
</reference>
<protein>
    <submittedName>
        <fullName evidence="1">CRISPR-associated family protein</fullName>
    </submittedName>
</protein>
<dbReference type="Proteomes" id="UP000017127">
    <property type="component" value="Unassembled WGS sequence"/>
</dbReference>
<dbReference type="EMBL" id="AUZM01000009">
    <property type="protein sequence ID" value="ERT08567.1"/>
    <property type="molecule type" value="Genomic_DNA"/>
</dbReference>
<sequence length="196" mass="22778">MLIYHLIHIFMNHSFSEKPNTDIYRALEAALRLFPKGSRIVIELTGGKKTMGGALAIAAGILDINLIYIDYKEYLREFRKPRPESTYIQLVGNPLKLPVDLFSEVEVNRAVNFFNVGKYDISQTLFEQASNRMTQPRAAELCSELSKLYMLWNSFNFQEGYKLSRELSKRIRSFFGQLSSIFEFDSYRFECQLESL</sequence>
<gene>
    <name evidence="1" type="ORF">M595_1416</name>
</gene>
<accession>U7QMR8</accession>
<evidence type="ECO:0000313" key="1">
    <source>
        <dbReference type="EMBL" id="ERT08567.1"/>
    </source>
</evidence>
<evidence type="ECO:0000313" key="2">
    <source>
        <dbReference type="Proteomes" id="UP000017127"/>
    </source>
</evidence>
<proteinExistence type="predicted"/>
<dbReference type="AlphaFoldDB" id="U7QMR8"/>
<name>U7QMR8_9CYAN</name>